<evidence type="ECO:0000256" key="1">
    <source>
        <dbReference type="ARBA" id="ARBA00005439"/>
    </source>
</evidence>
<dbReference type="Proteomes" id="UP000521676">
    <property type="component" value="Unassembled WGS sequence"/>
</dbReference>
<feature type="domain" description="Translation initiation factor 3 N-terminal" evidence="9">
    <location>
        <begin position="24"/>
        <end position="93"/>
    </location>
</feature>
<dbReference type="Pfam" id="PF05198">
    <property type="entry name" value="IF3_N"/>
    <property type="match status" value="1"/>
</dbReference>
<accession>A0A8T7M6Q6</accession>
<dbReference type="GO" id="GO:0016020">
    <property type="term" value="C:membrane"/>
    <property type="evidence" value="ECO:0007669"/>
    <property type="project" value="TreeGrafter"/>
</dbReference>
<gene>
    <name evidence="4" type="primary">infC</name>
    <name evidence="10" type="ORF">HXX08_18395</name>
</gene>
<comment type="similarity">
    <text evidence="1 4 6">Belongs to the IF-3 family.</text>
</comment>
<sequence>MPILLTISKKFAERSFTISKNLRVNERIRVPEVRVIDENGEQAGIMRTRDALSMARQRNFDLVEVAPNAQPPVCRLLDYGKYRYEQTKKERDARKTQKVITVKEIRLEPKIAEHDLKVKARLARGFLEDGDKVKITVRFRGRELAHTDIGQGLLEQLIEMLKDISTLDQSPRMEGKSLTMIMARAAKSEKPVRPEGAPRSANEAGTPPTSAAPANVPAQTPPTVLK</sequence>
<keyword evidence="4" id="KW-0963">Cytoplasm</keyword>
<dbReference type="InterPro" id="IPR036788">
    <property type="entry name" value="T_IF-3_C_sf"/>
</dbReference>
<feature type="compositionally biased region" description="Polar residues" evidence="7">
    <location>
        <begin position="217"/>
        <end position="226"/>
    </location>
</feature>
<dbReference type="InterPro" id="IPR019813">
    <property type="entry name" value="Translation_initiation_fac3_CS"/>
</dbReference>
<dbReference type="PANTHER" id="PTHR10938:SF0">
    <property type="entry name" value="TRANSLATION INITIATION FACTOR IF-3, MITOCHONDRIAL"/>
    <property type="match status" value="1"/>
</dbReference>
<dbReference type="InterPro" id="IPR001288">
    <property type="entry name" value="Translation_initiation_fac_3"/>
</dbReference>
<name>A0A8T7M6Q6_9CHLR</name>
<dbReference type="AlphaFoldDB" id="A0A8T7M6Q6"/>
<keyword evidence="2 4" id="KW-0396">Initiation factor</keyword>
<feature type="domain" description="Translation initiation factor 3 C-terminal" evidence="8">
    <location>
        <begin position="100"/>
        <end position="183"/>
    </location>
</feature>
<dbReference type="EMBL" id="JACATZ010000003">
    <property type="protein sequence ID" value="NWJ47827.1"/>
    <property type="molecule type" value="Genomic_DNA"/>
</dbReference>
<evidence type="ECO:0000256" key="4">
    <source>
        <dbReference type="HAMAP-Rule" id="MF_00080"/>
    </source>
</evidence>
<evidence type="ECO:0000259" key="8">
    <source>
        <dbReference type="Pfam" id="PF00707"/>
    </source>
</evidence>
<reference evidence="10 11" key="1">
    <citation type="submission" date="2020-06" db="EMBL/GenBank/DDBJ databases">
        <title>Anoxygenic phototrophic Chloroflexota member uses a Type I reaction center.</title>
        <authorList>
            <person name="Tsuji J.M."/>
            <person name="Shaw N.A."/>
            <person name="Nagashima S."/>
            <person name="Venkiteswaran J."/>
            <person name="Schiff S.L."/>
            <person name="Hanada S."/>
            <person name="Tank M."/>
            <person name="Neufeld J.D."/>
        </authorList>
    </citation>
    <scope>NUCLEOTIDE SEQUENCE [LARGE SCALE GENOMIC DNA]</scope>
    <source>
        <strain evidence="10">L227-S17</strain>
    </source>
</reference>
<evidence type="ECO:0000313" key="11">
    <source>
        <dbReference type="Proteomes" id="UP000521676"/>
    </source>
</evidence>
<dbReference type="GO" id="GO:0043022">
    <property type="term" value="F:ribosome binding"/>
    <property type="evidence" value="ECO:0007669"/>
    <property type="project" value="UniProtKB-ARBA"/>
</dbReference>
<dbReference type="PANTHER" id="PTHR10938">
    <property type="entry name" value="TRANSLATION INITIATION FACTOR IF-3"/>
    <property type="match status" value="1"/>
</dbReference>
<evidence type="ECO:0000259" key="9">
    <source>
        <dbReference type="Pfam" id="PF05198"/>
    </source>
</evidence>
<dbReference type="SUPFAM" id="SSF54364">
    <property type="entry name" value="Translation initiation factor IF3, N-terminal domain"/>
    <property type="match status" value="1"/>
</dbReference>
<dbReference type="GO" id="GO:0005829">
    <property type="term" value="C:cytosol"/>
    <property type="evidence" value="ECO:0007669"/>
    <property type="project" value="TreeGrafter"/>
</dbReference>
<comment type="subcellular location">
    <subcellularLocation>
        <location evidence="4 6">Cytoplasm</location>
    </subcellularLocation>
</comment>
<comment type="function">
    <text evidence="4 6">IF-3 binds to the 30S ribosomal subunit and shifts the equilibrium between 70S ribosomes and their 50S and 30S subunits in favor of the free subunits, thus enhancing the availability of 30S subunits on which protein synthesis initiation begins.</text>
</comment>
<evidence type="ECO:0000256" key="5">
    <source>
        <dbReference type="NCBIfam" id="TIGR00168"/>
    </source>
</evidence>
<dbReference type="InterPro" id="IPR036787">
    <property type="entry name" value="T_IF-3_N_sf"/>
</dbReference>
<comment type="caution">
    <text evidence="10">The sequence shown here is derived from an EMBL/GenBank/DDBJ whole genome shotgun (WGS) entry which is preliminary data.</text>
</comment>
<dbReference type="NCBIfam" id="TIGR00168">
    <property type="entry name" value="infC"/>
    <property type="match status" value="1"/>
</dbReference>
<proteinExistence type="inferred from homology"/>
<evidence type="ECO:0000256" key="2">
    <source>
        <dbReference type="ARBA" id="ARBA00022540"/>
    </source>
</evidence>
<dbReference type="InterPro" id="IPR019814">
    <property type="entry name" value="Translation_initiation_fac_3_N"/>
</dbReference>
<dbReference type="SUPFAM" id="SSF55200">
    <property type="entry name" value="Translation initiation factor IF3, C-terminal domain"/>
    <property type="match status" value="1"/>
</dbReference>
<dbReference type="Gene3D" id="3.10.20.80">
    <property type="entry name" value="Translation initiation factor 3 (IF-3), N-terminal domain"/>
    <property type="match status" value="1"/>
</dbReference>
<dbReference type="Gene3D" id="3.30.110.10">
    <property type="entry name" value="Translation initiation factor 3 (IF-3), C-terminal domain"/>
    <property type="match status" value="1"/>
</dbReference>
<comment type="subunit">
    <text evidence="4 6">Monomer.</text>
</comment>
<evidence type="ECO:0000256" key="7">
    <source>
        <dbReference type="SAM" id="MobiDB-lite"/>
    </source>
</evidence>
<feature type="region of interest" description="Disordered" evidence="7">
    <location>
        <begin position="183"/>
        <end position="226"/>
    </location>
</feature>
<protein>
    <recommendedName>
        <fullName evidence="4 5">Translation initiation factor IF-3</fullName>
    </recommendedName>
</protein>
<evidence type="ECO:0000313" key="10">
    <source>
        <dbReference type="EMBL" id="NWJ47827.1"/>
    </source>
</evidence>
<dbReference type="GO" id="GO:0032790">
    <property type="term" value="P:ribosome disassembly"/>
    <property type="evidence" value="ECO:0007669"/>
    <property type="project" value="TreeGrafter"/>
</dbReference>
<dbReference type="FunFam" id="3.10.20.80:FF:000001">
    <property type="entry name" value="Translation initiation factor IF-3"/>
    <property type="match status" value="1"/>
</dbReference>
<evidence type="ECO:0000256" key="3">
    <source>
        <dbReference type="ARBA" id="ARBA00022917"/>
    </source>
</evidence>
<dbReference type="GO" id="GO:0003743">
    <property type="term" value="F:translation initiation factor activity"/>
    <property type="evidence" value="ECO:0007669"/>
    <property type="project" value="UniProtKB-UniRule"/>
</dbReference>
<dbReference type="InterPro" id="IPR019815">
    <property type="entry name" value="Translation_initiation_fac_3_C"/>
</dbReference>
<evidence type="ECO:0000256" key="6">
    <source>
        <dbReference type="RuleBase" id="RU000646"/>
    </source>
</evidence>
<dbReference type="RefSeq" id="WP_341471604.1">
    <property type="nucleotide sequence ID" value="NZ_CP128400.1"/>
</dbReference>
<dbReference type="FunFam" id="3.30.110.10:FF:000001">
    <property type="entry name" value="Translation initiation factor IF-3"/>
    <property type="match status" value="1"/>
</dbReference>
<dbReference type="PROSITE" id="PS00938">
    <property type="entry name" value="IF3"/>
    <property type="match status" value="1"/>
</dbReference>
<keyword evidence="3 4" id="KW-0648">Protein biosynthesis</keyword>
<dbReference type="Pfam" id="PF00707">
    <property type="entry name" value="IF3_C"/>
    <property type="match status" value="1"/>
</dbReference>
<organism evidence="10 11">
    <name type="scientific">Candidatus Chlorohelix allophototropha</name>
    <dbReference type="NCBI Taxonomy" id="3003348"/>
    <lineage>
        <taxon>Bacteria</taxon>
        <taxon>Bacillati</taxon>
        <taxon>Chloroflexota</taxon>
        <taxon>Chloroflexia</taxon>
        <taxon>Candidatus Chloroheliales</taxon>
        <taxon>Candidatus Chloroheliaceae</taxon>
        <taxon>Candidatus Chlorohelix</taxon>
    </lineage>
</organism>
<dbReference type="HAMAP" id="MF_00080">
    <property type="entry name" value="IF_3"/>
    <property type="match status" value="1"/>
</dbReference>